<dbReference type="Pfam" id="PF08241">
    <property type="entry name" value="Methyltransf_11"/>
    <property type="match status" value="1"/>
</dbReference>
<proteinExistence type="predicted"/>
<organism evidence="2 3">
    <name type="scientific">Candidatus Roizmanbacteria bacterium RIFCSPHIGHO2_01_FULL_39_24</name>
    <dbReference type="NCBI Taxonomy" id="1802032"/>
    <lineage>
        <taxon>Bacteria</taxon>
        <taxon>Candidatus Roizmaniibacteriota</taxon>
    </lineage>
</organism>
<dbReference type="Gene3D" id="3.40.50.150">
    <property type="entry name" value="Vaccinia Virus protein VP39"/>
    <property type="match status" value="1"/>
</dbReference>
<comment type="caution">
    <text evidence="2">The sequence shown here is derived from an EMBL/GenBank/DDBJ whole genome shotgun (WGS) entry which is preliminary data.</text>
</comment>
<dbReference type="EMBL" id="MFZH01000030">
    <property type="protein sequence ID" value="OGK18540.1"/>
    <property type="molecule type" value="Genomic_DNA"/>
</dbReference>
<evidence type="ECO:0000313" key="3">
    <source>
        <dbReference type="Proteomes" id="UP000176850"/>
    </source>
</evidence>
<dbReference type="PANTHER" id="PTHR43861">
    <property type="entry name" value="TRANS-ACONITATE 2-METHYLTRANSFERASE-RELATED"/>
    <property type="match status" value="1"/>
</dbReference>
<evidence type="ECO:0000313" key="2">
    <source>
        <dbReference type="EMBL" id="OGK18540.1"/>
    </source>
</evidence>
<name>A0A1F7GHV0_9BACT</name>
<dbReference type="GO" id="GO:0008757">
    <property type="term" value="F:S-adenosylmethionine-dependent methyltransferase activity"/>
    <property type="evidence" value="ECO:0007669"/>
    <property type="project" value="InterPro"/>
</dbReference>
<dbReference type="Proteomes" id="UP000176850">
    <property type="component" value="Unassembled WGS sequence"/>
</dbReference>
<dbReference type="CDD" id="cd02440">
    <property type="entry name" value="AdoMet_MTases"/>
    <property type="match status" value="1"/>
</dbReference>
<gene>
    <name evidence="2" type="ORF">A2799_02975</name>
</gene>
<protein>
    <recommendedName>
        <fullName evidence="1">Methyltransferase type 11 domain-containing protein</fullName>
    </recommendedName>
</protein>
<evidence type="ECO:0000259" key="1">
    <source>
        <dbReference type="Pfam" id="PF08241"/>
    </source>
</evidence>
<dbReference type="SUPFAM" id="SSF53335">
    <property type="entry name" value="S-adenosyl-L-methionine-dependent methyltransferases"/>
    <property type="match status" value="1"/>
</dbReference>
<sequence length="242" mass="27898">MKKKAKARAKDSEWYDAHYYNESHPNRLQWYDMLLRELKKSIHTSDTILEVGCGESPALQILVEEKYIPAEQVFGIDQSARAIEHIKQFIPEGNFQQGDLYELPYKNEMFDKVCMMEVIEHVEDPTSALSELFRVTKKDGFLFLSFPNFSVFPWSVARWFADILHTPRLINKQPIDNIYTINQVVEMAQKAGFAYVSTTGVTYLTALLTPLESLGDYLITRTLNSLGLSARALHPLLRFKKL</sequence>
<dbReference type="InterPro" id="IPR013216">
    <property type="entry name" value="Methyltransf_11"/>
</dbReference>
<dbReference type="InterPro" id="IPR029063">
    <property type="entry name" value="SAM-dependent_MTases_sf"/>
</dbReference>
<accession>A0A1F7GHV0</accession>
<feature type="domain" description="Methyltransferase type 11" evidence="1">
    <location>
        <begin position="49"/>
        <end position="144"/>
    </location>
</feature>
<dbReference type="AlphaFoldDB" id="A0A1F7GHV0"/>
<reference evidence="2 3" key="1">
    <citation type="journal article" date="2016" name="Nat. Commun.">
        <title>Thousands of microbial genomes shed light on interconnected biogeochemical processes in an aquifer system.</title>
        <authorList>
            <person name="Anantharaman K."/>
            <person name="Brown C.T."/>
            <person name="Hug L.A."/>
            <person name="Sharon I."/>
            <person name="Castelle C.J."/>
            <person name="Probst A.J."/>
            <person name="Thomas B.C."/>
            <person name="Singh A."/>
            <person name="Wilkins M.J."/>
            <person name="Karaoz U."/>
            <person name="Brodie E.L."/>
            <person name="Williams K.H."/>
            <person name="Hubbard S.S."/>
            <person name="Banfield J.F."/>
        </authorList>
    </citation>
    <scope>NUCLEOTIDE SEQUENCE [LARGE SCALE GENOMIC DNA]</scope>
</reference>